<dbReference type="Proteomes" id="UP000651837">
    <property type="component" value="Unassembled WGS sequence"/>
</dbReference>
<dbReference type="InterPro" id="IPR052558">
    <property type="entry name" value="Siderophore_Hydrolase_D"/>
</dbReference>
<proteinExistence type="inferred from homology"/>
<keyword evidence="2 4" id="KW-0378">Hydrolase</keyword>
<sequence length="271" mass="31055">MKTFLCSIFTLLLMTLGHAQISSESQFSIGETLEINSKILQEERTVNIYLPHGYERDTEKTYPVIYLLDGSADEDFIHIAGIVQFCSFSWINILPESIVVGIANVDRKRDFTSPSEVEIDQKELPTSGKSDKFIAFIAEELQGIIDEKYRTTKTKTLIGQSLGGLLATEILFERPGLFDNYIIISPSLWWNDEKLLTYDLDKSLKDKSVYIGVGKEGAQMERLAQSLFYKLTLEKKNDIQLFFNHFEEQDHGDVLHLAVYDAFEKLFKKKE</sequence>
<protein>
    <submittedName>
        <fullName evidence="4">Alpha/beta hydrolase</fullName>
    </submittedName>
</protein>
<evidence type="ECO:0000313" key="6">
    <source>
        <dbReference type="Proteomes" id="UP000245667"/>
    </source>
</evidence>
<dbReference type="PANTHER" id="PTHR40841">
    <property type="entry name" value="SIDEROPHORE TRIACETYLFUSARININE C ESTERASE"/>
    <property type="match status" value="1"/>
</dbReference>
<dbReference type="EMBL" id="QGGQ01000013">
    <property type="protein sequence ID" value="PWK21188.1"/>
    <property type="molecule type" value="Genomic_DNA"/>
</dbReference>
<dbReference type="AlphaFoldDB" id="A0A316DUP6"/>
<dbReference type="Proteomes" id="UP000245667">
    <property type="component" value="Unassembled WGS sequence"/>
</dbReference>
<dbReference type="GO" id="GO:0016788">
    <property type="term" value="F:hydrolase activity, acting on ester bonds"/>
    <property type="evidence" value="ECO:0007669"/>
    <property type="project" value="TreeGrafter"/>
</dbReference>
<dbReference type="PANTHER" id="PTHR40841:SF2">
    <property type="entry name" value="SIDEROPHORE-DEGRADING ESTERASE (EUROFUNG)"/>
    <property type="match status" value="1"/>
</dbReference>
<keyword evidence="3" id="KW-0732">Signal</keyword>
<gene>
    <name evidence="4" type="ORF">HZY62_18585</name>
    <name evidence="5" type="ORF">LX92_03989</name>
</gene>
<dbReference type="InterPro" id="IPR000801">
    <property type="entry name" value="Esterase-like"/>
</dbReference>
<evidence type="ECO:0000256" key="3">
    <source>
        <dbReference type="SAM" id="SignalP"/>
    </source>
</evidence>
<organism evidence="5 6">
    <name type="scientific">Maribacter polysiphoniae</name>
    <dbReference type="NCBI Taxonomy" id="429344"/>
    <lineage>
        <taxon>Bacteria</taxon>
        <taxon>Pseudomonadati</taxon>
        <taxon>Bacteroidota</taxon>
        <taxon>Flavobacteriia</taxon>
        <taxon>Flavobacteriales</taxon>
        <taxon>Flavobacteriaceae</taxon>
        <taxon>Maribacter</taxon>
    </lineage>
</organism>
<reference evidence="5 6" key="1">
    <citation type="submission" date="2018-05" db="EMBL/GenBank/DDBJ databases">
        <title>Genomic Encyclopedia of Archaeal and Bacterial Type Strains, Phase II (KMG-II): from individual species to whole genera.</title>
        <authorList>
            <person name="Goeker M."/>
        </authorList>
    </citation>
    <scope>NUCLEOTIDE SEQUENCE [LARGE SCALE GENOMIC DNA]</scope>
    <source>
        <strain evidence="5 6">DSM 23514</strain>
    </source>
</reference>
<comment type="similarity">
    <text evidence="1">Belongs to the esterase D family.</text>
</comment>
<comment type="caution">
    <text evidence="5">The sequence shown here is derived from an EMBL/GenBank/DDBJ whole genome shotgun (WGS) entry which is preliminary data.</text>
</comment>
<dbReference type="RefSeq" id="WP_109654332.1">
    <property type="nucleotide sequence ID" value="NZ_JACWLN010000012.1"/>
</dbReference>
<dbReference type="InterPro" id="IPR029058">
    <property type="entry name" value="AB_hydrolase_fold"/>
</dbReference>
<dbReference type="EMBL" id="JACWLN010000012">
    <property type="protein sequence ID" value="MBD1262610.1"/>
    <property type="molecule type" value="Genomic_DNA"/>
</dbReference>
<dbReference type="OrthoDB" id="9784036at2"/>
<name>A0A316DUP6_9FLAO</name>
<keyword evidence="7" id="KW-1185">Reference proteome</keyword>
<evidence type="ECO:0000313" key="7">
    <source>
        <dbReference type="Proteomes" id="UP000651837"/>
    </source>
</evidence>
<evidence type="ECO:0000313" key="4">
    <source>
        <dbReference type="EMBL" id="MBD1262610.1"/>
    </source>
</evidence>
<feature type="signal peptide" evidence="3">
    <location>
        <begin position="1"/>
        <end position="19"/>
    </location>
</feature>
<evidence type="ECO:0000256" key="2">
    <source>
        <dbReference type="ARBA" id="ARBA00022801"/>
    </source>
</evidence>
<evidence type="ECO:0000313" key="5">
    <source>
        <dbReference type="EMBL" id="PWK21188.1"/>
    </source>
</evidence>
<evidence type="ECO:0000256" key="1">
    <source>
        <dbReference type="ARBA" id="ARBA00005622"/>
    </source>
</evidence>
<dbReference type="Pfam" id="PF00756">
    <property type="entry name" value="Esterase"/>
    <property type="match status" value="1"/>
</dbReference>
<feature type="chain" id="PRO_5016328884" evidence="3">
    <location>
        <begin position="20"/>
        <end position="271"/>
    </location>
</feature>
<dbReference type="Gene3D" id="3.40.50.1820">
    <property type="entry name" value="alpha/beta hydrolase"/>
    <property type="match status" value="1"/>
</dbReference>
<accession>A0A316DUP6</accession>
<reference evidence="4 7" key="2">
    <citation type="submission" date="2020-07" db="EMBL/GenBank/DDBJ databases">
        <title>The draft genome sequence of Maribacter polysiphoniae KCTC 22021.</title>
        <authorList>
            <person name="Mu L."/>
        </authorList>
    </citation>
    <scope>NUCLEOTIDE SEQUENCE [LARGE SCALE GENOMIC DNA]</scope>
    <source>
        <strain evidence="4 7">KCTC 22021</strain>
    </source>
</reference>
<dbReference type="SUPFAM" id="SSF53474">
    <property type="entry name" value="alpha/beta-Hydrolases"/>
    <property type="match status" value="1"/>
</dbReference>